<evidence type="ECO:0000313" key="2">
    <source>
        <dbReference type="EMBL" id="MBN7800007.1"/>
    </source>
</evidence>
<dbReference type="EMBL" id="JAFKCW010000001">
    <property type="protein sequence ID" value="MBN7800007.1"/>
    <property type="molecule type" value="Genomic_DNA"/>
</dbReference>
<sequence length="345" mass="39315">MKSLFLTFGLICLTVYPDISQNQSVGESIGRIIEENGIPGISYTYLDSGRIKEDFALGVGSKAEESINRETVFSAASLSKPVFAYLVMQLVDEGLIDLDSSLSRYYDYMDIQKEPYYPLVTARMVLSHTSGLPNWRTKELQFKYKPGERFNYSGEGYVWLQRVVEHLKEKPLEDLAQEYVFKPLEMKRSSYIFLDEFEENHSLSFKKNGEQQAKNRIQSGNAAASLQTTSHNFGLFLEALLSGKLIGSQLRDRMFFPQVPVDYREGKPQELYWGLGIGIQQTSEGKQIFQWGDNYTFRGYFTANTETGDAVVYLTNSEKGLKPVRELVALAMPDPQPACDWMDYD</sequence>
<dbReference type="RefSeq" id="WP_206567975.1">
    <property type="nucleotide sequence ID" value="NZ_JAFKCW010000001.1"/>
</dbReference>
<dbReference type="PANTHER" id="PTHR43283:SF18">
    <property type="match status" value="1"/>
</dbReference>
<dbReference type="Proteomes" id="UP000664698">
    <property type="component" value="Unassembled WGS sequence"/>
</dbReference>
<dbReference type="InterPro" id="IPR012338">
    <property type="entry name" value="Beta-lactam/transpept-like"/>
</dbReference>
<dbReference type="InterPro" id="IPR001466">
    <property type="entry name" value="Beta-lactam-related"/>
</dbReference>
<dbReference type="Gene3D" id="3.40.710.10">
    <property type="entry name" value="DD-peptidase/beta-lactamase superfamily"/>
    <property type="match status" value="1"/>
</dbReference>
<accession>A0ABS3BL22</accession>
<evidence type="ECO:0000313" key="3">
    <source>
        <dbReference type="Proteomes" id="UP000664698"/>
    </source>
</evidence>
<proteinExistence type="predicted"/>
<dbReference type="InterPro" id="IPR050789">
    <property type="entry name" value="Diverse_Enzym_Activities"/>
</dbReference>
<comment type="caution">
    <text evidence="2">The sequence shown here is derived from an EMBL/GenBank/DDBJ whole genome shotgun (WGS) entry which is preliminary data.</text>
</comment>
<evidence type="ECO:0000259" key="1">
    <source>
        <dbReference type="Pfam" id="PF00144"/>
    </source>
</evidence>
<dbReference type="Pfam" id="PF00144">
    <property type="entry name" value="Beta-lactamase"/>
    <property type="match status" value="1"/>
</dbReference>
<name>A0ABS3BL22_9BACT</name>
<gene>
    <name evidence="2" type="ORF">J0A67_03995</name>
</gene>
<organism evidence="2 3">
    <name type="scientific">Algoriphagus aestuariicola</name>
    <dbReference type="NCBI Taxonomy" id="1852016"/>
    <lineage>
        <taxon>Bacteria</taxon>
        <taxon>Pseudomonadati</taxon>
        <taxon>Bacteroidota</taxon>
        <taxon>Cytophagia</taxon>
        <taxon>Cytophagales</taxon>
        <taxon>Cyclobacteriaceae</taxon>
        <taxon>Algoriphagus</taxon>
    </lineage>
</organism>
<protein>
    <submittedName>
        <fullName evidence="2">Beta-lactamase family protein</fullName>
    </submittedName>
</protein>
<keyword evidence="3" id="KW-1185">Reference proteome</keyword>
<dbReference type="PANTHER" id="PTHR43283">
    <property type="entry name" value="BETA-LACTAMASE-RELATED"/>
    <property type="match status" value="1"/>
</dbReference>
<reference evidence="2 3" key="1">
    <citation type="submission" date="2021-03" db="EMBL/GenBank/DDBJ databases">
        <title>novel species isolated from a fishpond in China.</title>
        <authorList>
            <person name="Lu H."/>
            <person name="Cai Z."/>
        </authorList>
    </citation>
    <scope>NUCLEOTIDE SEQUENCE [LARGE SCALE GENOMIC DNA]</scope>
    <source>
        <strain evidence="2 3">JCM 31546</strain>
    </source>
</reference>
<feature type="domain" description="Beta-lactamase-related" evidence="1">
    <location>
        <begin position="33"/>
        <end position="325"/>
    </location>
</feature>
<dbReference type="SUPFAM" id="SSF56601">
    <property type="entry name" value="beta-lactamase/transpeptidase-like"/>
    <property type="match status" value="1"/>
</dbReference>